<keyword evidence="2" id="KW-0732">Signal</keyword>
<organism evidence="3 4">
    <name type="scientific">Allopontixanthobacter confluentis</name>
    <dbReference type="NCBI Taxonomy" id="1849021"/>
    <lineage>
        <taxon>Bacteria</taxon>
        <taxon>Pseudomonadati</taxon>
        <taxon>Pseudomonadota</taxon>
        <taxon>Alphaproteobacteria</taxon>
        <taxon>Sphingomonadales</taxon>
        <taxon>Erythrobacteraceae</taxon>
        <taxon>Allopontixanthobacter</taxon>
    </lineage>
</organism>
<feature type="compositionally biased region" description="Low complexity" evidence="1">
    <location>
        <begin position="87"/>
        <end position="99"/>
    </location>
</feature>
<feature type="signal peptide" evidence="2">
    <location>
        <begin position="1"/>
        <end position="23"/>
    </location>
</feature>
<dbReference type="OrthoDB" id="7511418at2"/>
<evidence type="ECO:0000313" key="4">
    <source>
        <dbReference type="Proteomes" id="UP000473531"/>
    </source>
</evidence>
<dbReference type="PROSITE" id="PS51257">
    <property type="entry name" value="PROKAR_LIPOPROTEIN"/>
    <property type="match status" value="1"/>
</dbReference>
<evidence type="ECO:0000313" key="3">
    <source>
        <dbReference type="EMBL" id="MXP13287.1"/>
    </source>
</evidence>
<keyword evidence="4" id="KW-1185">Reference proteome</keyword>
<feature type="compositionally biased region" description="Polar residues" evidence="1">
    <location>
        <begin position="57"/>
        <end position="75"/>
    </location>
</feature>
<proteinExistence type="predicted"/>
<evidence type="ECO:0000256" key="2">
    <source>
        <dbReference type="SAM" id="SignalP"/>
    </source>
</evidence>
<evidence type="ECO:0008006" key="5">
    <source>
        <dbReference type="Google" id="ProtNLM"/>
    </source>
</evidence>
<dbReference type="Proteomes" id="UP000473531">
    <property type="component" value="Unassembled WGS sequence"/>
</dbReference>
<feature type="region of interest" description="Disordered" evidence="1">
    <location>
        <begin position="23"/>
        <end position="109"/>
    </location>
</feature>
<gene>
    <name evidence="3" type="ORF">GRI44_00750</name>
</gene>
<reference evidence="3 4" key="1">
    <citation type="submission" date="2019-12" db="EMBL/GenBank/DDBJ databases">
        <title>Genomic-based taxomic classification of the family Erythrobacteraceae.</title>
        <authorList>
            <person name="Xu L."/>
        </authorList>
    </citation>
    <scope>NUCLEOTIDE SEQUENCE [LARGE SCALE GENOMIC DNA]</scope>
    <source>
        <strain evidence="3 4">KCTC 52259</strain>
    </source>
</reference>
<protein>
    <recommendedName>
        <fullName evidence="5">Lipoprotein</fullName>
    </recommendedName>
</protein>
<name>A0A6L7GBL9_9SPHN</name>
<comment type="caution">
    <text evidence="3">The sequence shown here is derived from an EMBL/GenBank/DDBJ whole genome shotgun (WGS) entry which is preliminary data.</text>
</comment>
<dbReference type="EMBL" id="WTYU01000001">
    <property type="protein sequence ID" value="MXP13287.1"/>
    <property type="molecule type" value="Genomic_DNA"/>
</dbReference>
<dbReference type="RefSeq" id="WP_160599399.1">
    <property type="nucleotide sequence ID" value="NZ_WTYU01000001.1"/>
</dbReference>
<accession>A0A6L7GBL9</accession>
<evidence type="ECO:0000256" key="1">
    <source>
        <dbReference type="SAM" id="MobiDB-lite"/>
    </source>
</evidence>
<feature type="chain" id="PRO_5026983467" description="Lipoprotein" evidence="2">
    <location>
        <begin position="24"/>
        <end position="109"/>
    </location>
</feature>
<dbReference type="AlphaFoldDB" id="A0A6L7GBL9"/>
<sequence length="109" mass="10591">MKRNVANLPGLMMAGLMLLTACGKEPEPAPTSGGQGNAAGEVLPGSVSDAMLALDTIETQAPSQQDTAPQETSAQKPAGDAATGEGDSAANSDSAADSAEPGAAPSPTP</sequence>